<comment type="subcellular location">
    <subcellularLocation>
        <location evidence="1">Nucleus</location>
    </subcellularLocation>
</comment>
<proteinExistence type="inferred from homology"/>
<accession>A0ABR1FD37</accession>
<dbReference type="Gene3D" id="2.40.50.140">
    <property type="entry name" value="Nucleic acid-binding proteins"/>
    <property type="match status" value="1"/>
</dbReference>
<organism evidence="5 6">
    <name type="scientific">Myxozyma melibiosi</name>
    <dbReference type="NCBI Taxonomy" id="54550"/>
    <lineage>
        <taxon>Eukaryota</taxon>
        <taxon>Fungi</taxon>
        <taxon>Dikarya</taxon>
        <taxon>Ascomycota</taxon>
        <taxon>Saccharomycotina</taxon>
        <taxon>Lipomycetes</taxon>
        <taxon>Lipomycetales</taxon>
        <taxon>Lipomycetaceae</taxon>
        <taxon>Myxozyma</taxon>
    </lineage>
</organism>
<comment type="caution">
    <text evidence="5">The sequence shown here is derived from an EMBL/GenBank/DDBJ whole genome shotgun (WGS) entry which is preliminary data.</text>
</comment>
<evidence type="ECO:0000256" key="4">
    <source>
        <dbReference type="PIRNR" id="PIRNR000779"/>
    </source>
</evidence>
<reference evidence="5 6" key="1">
    <citation type="submission" date="2024-03" db="EMBL/GenBank/DDBJ databases">
        <title>Genome-scale model development and genomic sequencing of the oleaginous clade Lipomyces.</title>
        <authorList>
            <consortium name="Lawrence Berkeley National Laboratory"/>
            <person name="Czajka J.J."/>
            <person name="Han Y."/>
            <person name="Kim J."/>
            <person name="Mondo S.J."/>
            <person name="Hofstad B.A."/>
            <person name="Robles A."/>
            <person name="Haridas S."/>
            <person name="Riley R."/>
            <person name="LaButti K."/>
            <person name="Pangilinan J."/>
            <person name="Andreopoulos W."/>
            <person name="Lipzen A."/>
            <person name="Yan J."/>
            <person name="Wang M."/>
            <person name="Ng V."/>
            <person name="Grigoriev I.V."/>
            <person name="Spatafora J.W."/>
            <person name="Magnuson J.K."/>
            <person name="Baker S.E."/>
            <person name="Pomraning K.R."/>
        </authorList>
    </citation>
    <scope>NUCLEOTIDE SEQUENCE [LARGE SCALE GENOMIC DNA]</scope>
    <source>
        <strain evidence="5 6">Phaff 52-87</strain>
    </source>
</reference>
<dbReference type="PIRSF" id="PIRSF000779">
    <property type="entry name" value="RNA_pol_Rpb8"/>
    <property type="match status" value="1"/>
</dbReference>
<evidence type="ECO:0000313" key="6">
    <source>
        <dbReference type="Proteomes" id="UP001498771"/>
    </source>
</evidence>
<dbReference type="GeneID" id="90039913"/>
<dbReference type="RefSeq" id="XP_064770791.1">
    <property type="nucleotide sequence ID" value="XM_064914401.1"/>
</dbReference>
<dbReference type="PANTHER" id="PTHR10917">
    <property type="entry name" value="DNA-DIRECTED RNA POLYMERASES I, II, AND III SUBUNIT RPABC3"/>
    <property type="match status" value="1"/>
</dbReference>
<dbReference type="InterPro" id="IPR012340">
    <property type="entry name" value="NA-bd_OB-fold"/>
</dbReference>
<dbReference type="SMART" id="SM00658">
    <property type="entry name" value="RPOL8c"/>
    <property type="match status" value="1"/>
</dbReference>
<keyword evidence="6" id="KW-1185">Reference proteome</keyword>
<sequence>MSALLFDDLFTITSLDDKRYDRVSRVTATSNSSADIHLTLDLNTELFPVSGGEILSIALAKTLSLDGDSAQVTSASGWRESKPGERGLADDYDYVMYGTVYKFEEGKNENIAVYVSFGGLLLCLEGSYKKLASLKQENIYILIRR</sequence>
<dbReference type="Proteomes" id="UP001498771">
    <property type="component" value="Unassembled WGS sequence"/>
</dbReference>
<dbReference type="Pfam" id="PF03870">
    <property type="entry name" value="RNA_pol_Rpb8"/>
    <property type="match status" value="1"/>
</dbReference>
<keyword evidence="3 4" id="KW-0539">Nucleus</keyword>
<evidence type="ECO:0000256" key="3">
    <source>
        <dbReference type="ARBA" id="ARBA00023242"/>
    </source>
</evidence>
<evidence type="ECO:0000313" key="5">
    <source>
        <dbReference type="EMBL" id="KAK7207758.1"/>
    </source>
</evidence>
<gene>
    <name evidence="5" type="ORF">BZA70DRAFT_293077</name>
</gene>
<dbReference type="PANTHER" id="PTHR10917:SF0">
    <property type="entry name" value="DNA-DIRECTED RNA POLYMERASES I, II, AND III SUBUNIT RPABC3"/>
    <property type="match status" value="1"/>
</dbReference>
<name>A0ABR1FD37_9ASCO</name>
<evidence type="ECO:0000256" key="1">
    <source>
        <dbReference type="ARBA" id="ARBA00004123"/>
    </source>
</evidence>
<comment type="function">
    <text evidence="4">DNA-dependent RNA polymerase catalyzes the transcription of DNA into RNA using the four ribonucleoside triphosphates as substrates. Common component of RNA polymerases I, II and III which synthesize ribosomal RNA precursors, mRNA precursors and many functional non-coding RNAs, and small RNAs, such as 5S rRNA and tRNAs, respectively.</text>
</comment>
<dbReference type="SUPFAM" id="SSF50249">
    <property type="entry name" value="Nucleic acid-binding proteins"/>
    <property type="match status" value="1"/>
</dbReference>
<dbReference type="InterPro" id="IPR005570">
    <property type="entry name" value="RPABC3"/>
</dbReference>
<evidence type="ECO:0000256" key="2">
    <source>
        <dbReference type="ARBA" id="ARBA00008912"/>
    </source>
</evidence>
<dbReference type="EMBL" id="JBBJBU010000001">
    <property type="protein sequence ID" value="KAK7207758.1"/>
    <property type="molecule type" value="Genomic_DNA"/>
</dbReference>
<comment type="similarity">
    <text evidence="2 4">Belongs to the eukaryotic RPB8 RNA polymerase subunit family.</text>
</comment>
<protein>
    <recommendedName>
        <fullName evidence="4">DNA-directed RNA polymerases I, II, and III subunit RPABC3</fullName>
    </recommendedName>
</protein>